<dbReference type="Proteomes" id="UP001600888">
    <property type="component" value="Unassembled WGS sequence"/>
</dbReference>
<evidence type="ECO:0000313" key="2">
    <source>
        <dbReference type="Proteomes" id="UP001600888"/>
    </source>
</evidence>
<name>A0ABR4FG44_9PEZI</name>
<sequence>MGQDILSDQLGKARPFLGVLPAGDHLLAQTANLEALADSKLALICILRHQPSILVSQAGSQPVLQLCPPPDKTK</sequence>
<protein>
    <submittedName>
        <fullName evidence="1">Uncharacterized protein</fullName>
    </submittedName>
</protein>
<gene>
    <name evidence="1" type="ORF">FJTKL_05488</name>
</gene>
<organism evidence="1 2">
    <name type="scientific">Diaporthe vaccinii</name>
    <dbReference type="NCBI Taxonomy" id="105482"/>
    <lineage>
        <taxon>Eukaryota</taxon>
        <taxon>Fungi</taxon>
        <taxon>Dikarya</taxon>
        <taxon>Ascomycota</taxon>
        <taxon>Pezizomycotina</taxon>
        <taxon>Sordariomycetes</taxon>
        <taxon>Sordariomycetidae</taxon>
        <taxon>Diaporthales</taxon>
        <taxon>Diaporthaceae</taxon>
        <taxon>Diaporthe</taxon>
        <taxon>Diaporthe eres species complex</taxon>
    </lineage>
</organism>
<reference evidence="1 2" key="1">
    <citation type="submission" date="2024-03" db="EMBL/GenBank/DDBJ databases">
        <title>A high-quality draft genome sequence of Diaporthe vaccinii, a causative agent of upright dieback and viscid rot disease in cranberry plants.</title>
        <authorList>
            <person name="Sarrasin M."/>
            <person name="Lang B.F."/>
            <person name="Burger G."/>
        </authorList>
    </citation>
    <scope>NUCLEOTIDE SEQUENCE [LARGE SCALE GENOMIC DNA]</scope>
    <source>
        <strain evidence="1 2">IS7</strain>
    </source>
</reference>
<keyword evidence="2" id="KW-1185">Reference proteome</keyword>
<proteinExistence type="predicted"/>
<evidence type="ECO:0000313" key="1">
    <source>
        <dbReference type="EMBL" id="KAL2293647.1"/>
    </source>
</evidence>
<comment type="caution">
    <text evidence="1">The sequence shown here is derived from an EMBL/GenBank/DDBJ whole genome shotgun (WGS) entry which is preliminary data.</text>
</comment>
<dbReference type="EMBL" id="JBAWTH010000001">
    <property type="protein sequence ID" value="KAL2293647.1"/>
    <property type="molecule type" value="Genomic_DNA"/>
</dbReference>
<accession>A0ABR4FG44</accession>